<organism evidence="1">
    <name type="scientific">viral metagenome</name>
    <dbReference type="NCBI Taxonomy" id="1070528"/>
    <lineage>
        <taxon>unclassified sequences</taxon>
        <taxon>metagenomes</taxon>
        <taxon>organismal metagenomes</taxon>
    </lineage>
</organism>
<name>A0A6C0ILH8_9ZZZZ</name>
<dbReference type="Pfam" id="PF05315">
    <property type="entry name" value="ICEA"/>
    <property type="match status" value="1"/>
</dbReference>
<proteinExistence type="predicted"/>
<sequence length="290" mass="33622">MEPNQDINIEKNINTIDTDTNINTINIEKNINTIDTDTNINTINIEKNINTINIEKNINTIDTDTNINTIDTDTNKIQKSNTEKVELLFKPNSEGISDFVSTEEFKKYDLKWSSNGNCRNGSYFGVRKYKWDVKRGKGQKVIALKLNGMNNNKIYNSLHPIGNHIRKYFKENMFEYGCVNCGTHSELCIDHKNDLYNDENVLIVNRQEISDFQYLCNHCNIVKREVCKKTKETGKRYGATNIKKLKCYNIDFIVGDETFDLTNPNAMVGTYWYDPVAFIEHIHKSFLDNK</sequence>
<reference evidence="1" key="1">
    <citation type="journal article" date="2020" name="Nature">
        <title>Giant virus diversity and host interactions through global metagenomics.</title>
        <authorList>
            <person name="Schulz F."/>
            <person name="Roux S."/>
            <person name="Paez-Espino D."/>
            <person name="Jungbluth S."/>
            <person name="Walsh D.A."/>
            <person name="Denef V.J."/>
            <person name="McMahon K.D."/>
            <person name="Konstantinidis K.T."/>
            <person name="Eloe-Fadrosh E.A."/>
            <person name="Kyrpides N.C."/>
            <person name="Woyke T."/>
        </authorList>
    </citation>
    <scope>NUCLEOTIDE SEQUENCE</scope>
    <source>
        <strain evidence="1">GVMAG-M-3300024258-14</strain>
    </source>
</reference>
<dbReference type="InterPro" id="IPR007979">
    <property type="entry name" value="NlaIII/ICEA1"/>
</dbReference>
<dbReference type="AlphaFoldDB" id="A0A6C0ILH8"/>
<dbReference type="EMBL" id="MN740210">
    <property type="protein sequence ID" value="QHT93822.1"/>
    <property type="molecule type" value="Genomic_DNA"/>
</dbReference>
<protein>
    <submittedName>
        <fullName evidence="1">Uncharacterized protein</fullName>
    </submittedName>
</protein>
<accession>A0A6C0ILH8</accession>
<evidence type="ECO:0000313" key="1">
    <source>
        <dbReference type="EMBL" id="QHT93822.1"/>
    </source>
</evidence>